<comment type="caution">
    <text evidence="2">The sequence shown here is derived from an EMBL/GenBank/DDBJ whole genome shotgun (WGS) entry which is preliminary data.</text>
</comment>
<keyword evidence="1" id="KW-1133">Transmembrane helix</keyword>
<keyword evidence="3" id="KW-1185">Reference proteome</keyword>
<evidence type="ECO:0000313" key="3">
    <source>
        <dbReference type="Proteomes" id="UP001056429"/>
    </source>
</evidence>
<name>A0A9J6P760_9CLOT</name>
<dbReference type="AlphaFoldDB" id="A0A9J6P760"/>
<reference evidence="2" key="1">
    <citation type="journal article" date="2021" name="mSystems">
        <title>Bacteria and Archaea Synergistically Convert Glycine Betaine to Biogenic Methane in the Formosa Cold Seep of the South China Sea.</title>
        <authorList>
            <person name="Li L."/>
            <person name="Zhang W."/>
            <person name="Zhang S."/>
            <person name="Song L."/>
            <person name="Sun Q."/>
            <person name="Zhang H."/>
            <person name="Xiang H."/>
            <person name="Dong X."/>
        </authorList>
    </citation>
    <scope>NUCLEOTIDE SEQUENCE</scope>
    <source>
        <strain evidence="2">ZWT</strain>
    </source>
</reference>
<proteinExistence type="predicted"/>
<dbReference type="RefSeq" id="WP_250860788.1">
    <property type="nucleotide sequence ID" value="NZ_JAGSOJ010000004.1"/>
</dbReference>
<feature type="transmembrane region" description="Helical" evidence="1">
    <location>
        <begin position="126"/>
        <end position="147"/>
    </location>
</feature>
<dbReference type="Proteomes" id="UP001056429">
    <property type="component" value="Unassembled WGS sequence"/>
</dbReference>
<dbReference type="EMBL" id="JAGSOJ010000004">
    <property type="protein sequence ID" value="MCM1991645.1"/>
    <property type="molecule type" value="Genomic_DNA"/>
</dbReference>
<feature type="transmembrane region" description="Helical" evidence="1">
    <location>
        <begin position="58"/>
        <end position="80"/>
    </location>
</feature>
<reference evidence="2" key="2">
    <citation type="submission" date="2021-04" db="EMBL/GenBank/DDBJ databases">
        <authorList>
            <person name="Dong X."/>
        </authorList>
    </citation>
    <scope>NUCLEOTIDE SEQUENCE</scope>
    <source>
        <strain evidence="2">ZWT</strain>
    </source>
</reference>
<organism evidence="2 3">
    <name type="scientific">Oceanirhabdus seepicola</name>
    <dbReference type="NCBI Taxonomy" id="2828781"/>
    <lineage>
        <taxon>Bacteria</taxon>
        <taxon>Bacillati</taxon>
        <taxon>Bacillota</taxon>
        <taxon>Clostridia</taxon>
        <taxon>Eubacteriales</taxon>
        <taxon>Clostridiaceae</taxon>
        <taxon>Oceanirhabdus</taxon>
    </lineage>
</organism>
<sequence length="258" mass="29426">MEETNLNEVILNETIPNKKALWDPKNFLVMSVFLSFLPAGILYSLNYGRVGNRKKKNISLVLSLLGFILFIVALIFIPIIIPITMINLIAKLLGTGINIVVGIYLKNNQEKIFKEHIKNGGNKASFVVPILLSIIVWVIIFLLPTPYDSIQDNKVVFDGDEVYYTESVAVEEAEKLGEFLREVEFFRDEDDRCVKIDKNEGIYIFSFGILKEYIDDADILNIASVLCEYLPNEVFNGEEVEVHLCDENFKPLKKINLE</sequence>
<feature type="transmembrane region" description="Helical" evidence="1">
    <location>
        <begin position="86"/>
        <end position="105"/>
    </location>
</feature>
<evidence type="ECO:0000256" key="1">
    <source>
        <dbReference type="SAM" id="Phobius"/>
    </source>
</evidence>
<accession>A0A9J6P760</accession>
<keyword evidence="1" id="KW-0472">Membrane</keyword>
<gene>
    <name evidence="2" type="ORF">KDK92_18060</name>
</gene>
<evidence type="ECO:0000313" key="2">
    <source>
        <dbReference type="EMBL" id="MCM1991645.1"/>
    </source>
</evidence>
<protein>
    <submittedName>
        <fullName evidence="2">Uncharacterized protein</fullName>
    </submittedName>
</protein>
<feature type="transmembrane region" description="Helical" evidence="1">
    <location>
        <begin position="27"/>
        <end position="46"/>
    </location>
</feature>
<keyword evidence="1" id="KW-0812">Transmembrane</keyword>